<proteinExistence type="predicted"/>
<name>A0A4C1YJ47_EUMVA</name>
<gene>
    <name evidence="1" type="ORF">EVAR_74688_1</name>
</gene>
<accession>A0A4C1YJ47</accession>
<keyword evidence="2" id="KW-1185">Reference proteome</keyword>
<dbReference type="EMBL" id="BGZK01001281">
    <property type="protein sequence ID" value="GBP76206.1"/>
    <property type="molecule type" value="Genomic_DNA"/>
</dbReference>
<evidence type="ECO:0000313" key="1">
    <source>
        <dbReference type="EMBL" id="GBP76206.1"/>
    </source>
</evidence>
<evidence type="ECO:0000313" key="2">
    <source>
        <dbReference type="Proteomes" id="UP000299102"/>
    </source>
</evidence>
<organism evidence="1 2">
    <name type="scientific">Eumeta variegata</name>
    <name type="common">Bagworm moth</name>
    <name type="synonym">Eumeta japonica</name>
    <dbReference type="NCBI Taxonomy" id="151549"/>
    <lineage>
        <taxon>Eukaryota</taxon>
        <taxon>Metazoa</taxon>
        <taxon>Ecdysozoa</taxon>
        <taxon>Arthropoda</taxon>
        <taxon>Hexapoda</taxon>
        <taxon>Insecta</taxon>
        <taxon>Pterygota</taxon>
        <taxon>Neoptera</taxon>
        <taxon>Endopterygota</taxon>
        <taxon>Lepidoptera</taxon>
        <taxon>Glossata</taxon>
        <taxon>Ditrysia</taxon>
        <taxon>Tineoidea</taxon>
        <taxon>Psychidae</taxon>
        <taxon>Oiketicinae</taxon>
        <taxon>Eumeta</taxon>
    </lineage>
</organism>
<sequence>MTPILDAATGLLKAQWRLSTEPFIIILMLPRKLYLHLVYYNNIVPNAHHHQVIWLSIMMSLEDEGDHIKDRKEKFKSPSSRPHSHTDEFLMWCLVGALGFRRDGGLNMGIMNPFRLFGNRPVMSPRRKYPFFKQSSQIMGVINIADFIPTGGCVLRYQVHVFVSCDTLMDGNPGQCNL</sequence>
<comment type="caution">
    <text evidence="1">The sequence shown here is derived from an EMBL/GenBank/DDBJ whole genome shotgun (WGS) entry which is preliminary data.</text>
</comment>
<protein>
    <submittedName>
        <fullName evidence="1">Uncharacterized protein</fullName>
    </submittedName>
</protein>
<dbReference type="AlphaFoldDB" id="A0A4C1YJ47"/>
<reference evidence="1 2" key="1">
    <citation type="journal article" date="2019" name="Commun. Biol.">
        <title>The bagworm genome reveals a unique fibroin gene that provides high tensile strength.</title>
        <authorList>
            <person name="Kono N."/>
            <person name="Nakamura H."/>
            <person name="Ohtoshi R."/>
            <person name="Tomita M."/>
            <person name="Numata K."/>
            <person name="Arakawa K."/>
        </authorList>
    </citation>
    <scope>NUCLEOTIDE SEQUENCE [LARGE SCALE GENOMIC DNA]</scope>
</reference>
<dbReference type="Proteomes" id="UP000299102">
    <property type="component" value="Unassembled WGS sequence"/>
</dbReference>